<gene>
    <name evidence="3" type="ORF">ACJMK2_035964</name>
</gene>
<dbReference type="PANTHER" id="PTHR46657:SF1">
    <property type="entry name" value="CENTROSOMAL PROTEIN OF 128 KDA"/>
    <property type="match status" value="1"/>
</dbReference>
<dbReference type="InterPro" id="IPR026652">
    <property type="entry name" value="CEP128"/>
</dbReference>
<evidence type="ECO:0000256" key="2">
    <source>
        <dbReference type="SAM" id="MobiDB-lite"/>
    </source>
</evidence>
<dbReference type="Proteomes" id="UP001634394">
    <property type="component" value="Unassembled WGS sequence"/>
</dbReference>
<reference evidence="3 4" key="1">
    <citation type="submission" date="2024-11" db="EMBL/GenBank/DDBJ databases">
        <title>Chromosome-level genome assembly of the freshwater bivalve Anodonta woodiana.</title>
        <authorList>
            <person name="Chen X."/>
        </authorList>
    </citation>
    <scope>NUCLEOTIDE SEQUENCE [LARGE SCALE GENOMIC DNA]</scope>
    <source>
        <strain evidence="3">MN2024</strain>
        <tissue evidence="3">Gills</tissue>
    </source>
</reference>
<feature type="compositionally biased region" description="Basic and acidic residues" evidence="2">
    <location>
        <begin position="51"/>
        <end position="60"/>
    </location>
</feature>
<evidence type="ECO:0000256" key="1">
    <source>
        <dbReference type="SAM" id="Coils"/>
    </source>
</evidence>
<sequence length="1035" mass="123166">MDQKIHRLNENLQGTTRNLRSLDRMLDEYRNVGRDRRSAVDRLRDEVGRTHERLREERMHSPGQRDYGSDSEYEASPTVRRHRRKRSMVRFADDMNRELHDIHHVVRDLSADHLRLEDSLDQEVDRRERNDMETRRTIREISDTLKRFPSADPVADRVEKRLQMIQRELETDRALSSRHDELMNLSTELRNALHQHQLHSSQAAVEERMKSTYLQNETQRHRLESDMESLRRKLDMTEGSRSALQQQVDDMRNQMHRMELDRNKLQTQLDESRLEEDHREKRRQRSLEDTHKKSLEREIQELRVQLSRGTISELDELRRALEKSERQRTQLSDHIETLSKDMDNREKQSAKLITQLKEISDKYEDAERHKNHLLIQVEDTMQKLRENGRELEKTTNELRSAQLSIVELEKKKEEFKSRAQETVRQWKLKVKQLERELDRQKHGTQQMMQRNEQLIKETEAIRQQNHTFSMQLENMRRELGDALAVRAAQDEQIRLKDVEINELKSYRMDLDKELRDTRTVADRLENELHMAESKAATLMEERNRMEDKFSSLEAAHLLAQDQANQLQQELKELSNLKAELATSLSEADGKIHDMRQNYIELQHREKAAREENKLYQHQLNEERENGRINIENLKRELNEAKVREAHVVQDLQRRLKKDKAEYEAALQALKMELSEDKSTLKISRRNEEKYRKEAEILQNGMNKLEDENHKLMARLEQAKHEFETQTQMAETDMSRVRNLADELYQAQKEAKRQERHLENVVQDFLSEVDSLMDLAATGSLEKVKTVQSVKGAPNGLATSIVDIKTKMKWLRGQLRDKIKAEQKLRRDLREALTCTEIDRKYLLQELQKREEVLDELVTVKQELSNREIENMNAVEVLQEHLLDLTDELELRKIKEEEKAKLHESEKQQIIDEIEDLRDKEKLRIEERYHKLQKTMKALQDEIRMASVNNHKVHELEKNLHNMKVSTPKKKRVRIVERPTSRSSERSRSQSRSRSASPRRRPVTPPTRLPCGHDDTLPMAMTDEDFERRFVKVNGH</sequence>
<feature type="coiled-coil region" evidence="1">
    <location>
        <begin position="507"/>
        <end position="763"/>
    </location>
</feature>
<evidence type="ECO:0000313" key="3">
    <source>
        <dbReference type="EMBL" id="KAL3872762.1"/>
    </source>
</evidence>
<accession>A0ABD3WFQ4</accession>
<keyword evidence="4" id="KW-1185">Reference proteome</keyword>
<comment type="caution">
    <text evidence="3">The sequence shown here is derived from an EMBL/GenBank/DDBJ whole genome shotgun (WGS) entry which is preliminary data.</text>
</comment>
<proteinExistence type="predicted"/>
<dbReference type="PANTHER" id="PTHR46657">
    <property type="entry name" value="CENTROSOMAL PROTEIN OF 128 KDA"/>
    <property type="match status" value="1"/>
</dbReference>
<protein>
    <submittedName>
        <fullName evidence="3">Uncharacterized protein</fullName>
    </submittedName>
</protein>
<evidence type="ECO:0000313" key="4">
    <source>
        <dbReference type="Proteomes" id="UP001634394"/>
    </source>
</evidence>
<feature type="compositionally biased region" description="Basic and acidic residues" evidence="2">
    <location>
        <begin position="973"/>
        <end position="987"/>
    </location>
</feature>
<dbReference type="AlphaFoldDB" id="A0ABD3WFQ4"/>
<dbReference type="EMBL" id="JBJQND010000006">
    <property type="protein sequence ID" value="KAL3872762.1"/>
    <property type="molecule type" value="Genomic_DNA"/>
</dbReference>
<feature type="coiled-coil region" evidence="1">
    <location>
        <begin position="5"/>
        <end position="32"/>
    </location>
</feature>
<organism evidence="3 4">
    <name type="scientific">Sinanodonta woodiana</name>
    <name type="common">Chinese pond mussel</name>
    <name type="synonym">Anodonta woodiana</name>
    <dbReference type="NCBI Taxonomy" id="1069815"/>
    <lineage>
        <taxon>Eukaryota</taxon>
        <taxon>Metazoa</taxon>
        <taxon>Spiralia</taxon>
        <taxon>Lophotrochozoa</taxon>
        <taxon>Mollusca</taxon>
        <taxon>Bivalvia</taxon>
        <taxon>Autobranchia</taxon>
        <taxon>Heteroconchia</taxon>
        <taxon>Palaeoheterodonta</taxon>
        <taxon>Unionida</taxon>
        <taxon>Unionoidea</taxon>
        <taxon>Unionidae</taxon>
        <taxon>Unioninae</taxon>
        <taxon>Sinanodonta</taxon>
    </lineage>
</organism>
<feature type="region of interest" description="Disordered" evidence="2">
    <location>
        <begin position="51"/>
        <end position="81"/>
    </location>
</feature>
<feature type="region of interest" description="Disordered" evidence="2">
    <location>
        <begin position="960"/>
        <end position="1022"/>
    </location>
</feature>
<feature type="coiled-coil region" evidence="1">
    <location>
        <begin position="811"/>
        <end position="948"/>
    </location>
</feature>
<feature type="region of interest" description="Disordered" evidence="2">
    <location>
        <begin position="261"/>
        <end position="292"/>
    </location>
</feature>
<keyword evidence="1" id="KW-0175">Coiled coil</keyword>
<name>A0ABD3WFQ4_SINWO</name>